<feature type="domain" description="Ketopantoate reductase N-terminal" evidence="1">
    <location>
        <begin position="3"/>
        <end position="145"/>
    </location>
</feature>
<dbReference type="InterPro" id="IPR036291">
    <property type="entry name" value="NAD(P)-bd_dom_sf"/>
</dbReference>
<dbReference type="Proteomes" id="UP000032749">
    <property type="component" value="Chromosome"/>
</dbReference>
<dbReference type="HOGENOM" id="CLU_862318_0_0_6"/>
<protein>
    <submittedName>
        <fullName evidence="2">Ketopantoate reductase</fullName>
    </submittedName>
</protein>
<gene>
    <name evidence="2" type="ORF">OLEAN_C13020</name>
</gene>
<dbReference type="SUPFAM" id="SSF51735">
    <property type="entry name" value="NAD(P)-binding Rossmann-fold domains"/>
    <property type="match status" value="1"/>
</dbReference>
<dbReference type="AlphaFoldDB" id="R4YQH8"/>
<evidence type="ECO:0000313" key="2">
    <source>
        <dbReference type="EMBL" id="CCK75478.1"/>
    </source>
</evidence>
<dbReference type="InterPro" id="IPR013332">
    <property type="entry name" value="KPR_N"/>
</dbReference>
<dbReference type="EMBL" id="FO203512">
    <property type="protein sequence ID" value="CCK75478.1"/>
    <property type="molecule type" value="Genomic_DNA"/>
</dbReference>
<keyword evidence="3" id="KW-1185">Reference proteome</keyword>
<proteinExistence type="predicted"/>
<accession>R4YQH8</accession>
<dbReference type="Pfam" id="PF02558">
    <property type="entry name" value="ApbA"/>
    <property type="match status" value="1"/>
</dbReference>
<sequence>MNILMVGAGAVGVVYGHYFANAGHKVTFLVKDKYQQALENEKRTGIILYHLNNDKELKKPQYFKDFETITDWDQTHFFDIVALAISSNALRQLPLELINQNLQSSKADLLMLQPSATDFKHLSQVIPEESIFKGMINLVSYQTNDVNNSITPAGIAYYLPPMPMPISSSTNDKNTHLSKIVSLFKDSGIPAKAVTNAIDESRLPSTFIMTFLCALEAANWEFKRLGNSPVLLQKLSAAQQVLLPAQIDNSIVASLLKMILKPTLYKLLLKMTPWFVPFPLEAYLKKHFLKLRSQTVIYMQEYTETYHNKAIADLNQLLHNDSSDSSEVME</sequence>
<evidence type="ECO:0000313" key="3">
    <source>
        <dbReference type="Proteomes" id="UP000032749"/>
    </source>
</evidence>
<dbReference type="STRING" id="698738.OLEAN_C13020"/>
<evidence type="ECO:0000259" key="1">
    <source>
        <dbReference type="Pfam" id="PF02558"/>
    </source>
</evidence>
<dbReference type="OrthoDB" id="6530772at2"/>
<name>R4YQH8_OLEAN</name>
<dbReference type="KEGG" id="oai:OLEAN_C13020"/>
<reference evidence="2 3" key="1">
    <citation type="journal article" date="2013" name="Nat. Commun.">
        <title>Genome sequence and functional genomic analysis of the oil-degrading bacterium Oleispira antarctica.</title>
        <authorList>
            <person name="Kube M."/>
            <person name="Chernikova T.N."/>
            <person name="Al-Ramahi Y."/>
            <person name="Beloqui A."/>
            <person name="Lopez-Cortez N."/>
            <person name="Guazzaroni M.E."/>
            <person name="Heipieper H.J."/>
            <person name="Klages S."/>
            <person name="Kotsyurbenko O.R."/>
            <person name="Langer I."/>
            <person name="Nechitaylo T.Y."/>
            <person name="Lunsdorf H."/>
            <person name="Fernandez M."/>
            <person name="Juarez S."/>
            <person name="Ciordia S."/>
            <person name="Singer A."/>
            <person name="Kagan O."/>
            <person name="Egorova O."/>
            <person name="Petit P.A."/>
            <person name="Stogios P."/>
            <person name="Kim Y."/>
            <person name="Tchigvintsev A."/>
            <person name="Flick R."/>
            <person name="Denaro R."/>
            <person name="Genovese M."/>
            <person name="Albar J.P."/>
            <person name="Reva O.N."/>
            <person name="Martinez-Gomariz M."/>
            <person name="Tran H."/>
            <person name="Ferrer M."/>
            <person name="Savchenko A."/>
            <person name="Yakunin A.F."/>
            <person name="Yakimov M.M."/>
            <person name="Golyshina O.V."/>
            <person name="Reinhardt R."/>
            <person name="Golyshin P.N."/>
        </authorList>
    </citation>
    <scope>NUCLEOTIDE SEQUENCE [LARGE SCALE GENOMIC DNA]</scope>
</reference>
<organism evidence="2 3">
    <name type="scientific">Oleispira antarctica RB-8</name>
    <dbReference type="NCBI Taxonomy" id="698738"/>
    <lineage>
        <taxon>Bacteria</taxon>
        <taxon>Pseudomonadati</taxon>
        <taxon>Pseudomonadota</taxon>
        <taxon>Gammaproteobacteria</taxon>
        <taxon>Oceanospirillales</taxon>
        <taxon>Oceanospirillaceae</taxon>
        <taxon>Oleispira</taxon>
    </lineage>
</organism>
<dbReference type="Gene3D" id="3.40.50.720">
    <property type="entry name" value="NAD(P)-binding Rossmann-like Domain"/>
    <property type="match status" value="1"/>
</dbReference>